<accession>A0A1J4JX71</accession>
<keyword evidence="4 6" id="KW-0472">Membrane</keyword>
<reference evidence="7" key="1">
    <citation type="submission" date="2016-10" db="EMBL/GenBank/DDBJ databases">
        <authorList>
            <person name="Benchimol M."/>
            <person name="Almeida L.G."/>
            <person name="Vasconcelos A.T."/>
            <person name="Perreira-Neves A."/>
            <person name="Rosa I.A."/>
            <person name="Tasca T."/>
            <person name="Bogo M.R."/>
            <person name="de Souza W."/>
        </authorList>
    </citation>
    <scope>NUCLEOTIDE SEQUENCE [LARGE SCALE GENOMIC DNA]</scope>
    <source>
        <strain evidence="7">K</strain>
    </source>
</reference>
<dbReference type="PANTHER" id="PTHR20855">
    <property type="entry name" value="ADIPOR/PROGESTIN RECEPTOR-RELATED"/>
    <property type="match status" value="1"/>
</dbReference>
<sequence>MVFEVPELPTWAPGEEYANMLTHFIGVVFTFFAIFPIVHFAKKSRDKYKMISHCIFISSLLIMFCTSTIYHALDPCYLKRVFRLLDHISIFLLIAGGYTPIAMTILRPSNGKKFFVIEWVIALVGISFKIACFEAFETYSLYFYIGMGWVVLFNICDLISLMPRNGMICLLSEGAAFTSGVYFYNSYTPFYHAIWHIFVDIGAILHILCVFYFT</sequence>
<evidence type="ECO:0000313" key="7">
    <source>
        <dbReference type="EMBL" id="OHT03595.1"/>
    </source>
</evidence>
<keyword evidence="8" id="KW-1185">Reference proteome</keyword>
<feature type="transmembrane region" description="Helical" evidence="6">
    <location>
        <begin position="84"/>
        <end position="103"/>
    </location>
</feature>
<dbReference type="PANTHER" id="PTHR20855:SF3">
    <property type="entry name" value="LD03007P"/>
    <property type="match status" value="1"/>
</dbReference>
<evidence type="ECO:0000256" key="6">
    <source>
        <dbReference type="SAM" id="Phobius"/>
    </source>
</evidence>
<feature type="transmembrane region" description="Helical" evidence="6">
    <location>
        <begin position="50"/>
        <end position="72"/>
    </location>
</feature>
<protein>
    <submittedName>
        <fullName evidence="7">Hemolysin-3 like protein</fullName>
    </submittedName>
</protein>
<evidence type="ECO:0000256" key="1">
    <source>
        <dbReference type="ARBA" id="ARBA00004141"/>
    </source>
</evidence>
<feature type="transmembrane region" description="Helical" evidence="6">
    <location>
        <begin position="168"/>
        <end position="187"/>
    </location>
</feature>
<feature type="binding site" evidence="5">
    <location>
        <position position="192"/>
    </location>
    <ligand>
        <name>Zn(2+)</name>
        <dbReference type="ChEBI" id="CHEBI:29105"/>
    </ligand>
</feature>
<dbReference type="Pfam" id="PF03006">
    <property type="entry name" value="HlyIII"/>
    <property type="match status" value="1"/>
</dbReference>
<feature type="binding site" evidence="5">
    <location>
        <position position="196"/>
    </location>
    <ligand>
        <name>Zn(2+)</name>
        <dbReference type="ChEBI" id="CHEBI:29105"/>
    </ligand>
</feature>
<dbReference type="EMBL" id="MLAK01000821">
    <property type="protein sequence ID" value="OHT03595.1"/>
    <property type="molecule type" value="Genomic_DNA"/>
</dbReference>
<dbReference type="InterPro" id="IPR004254">
    <property type="entry name" value="AdipoR/HlyIII-related"/>
</dbReference>
<feature type="binding site" evidence="5">
    <location>
        <position position="71"/>
    </location>
    <ligand>
        <name>Zn(2+)</name>
        <dbReference type="ChEBI" id="CHEBI:29105"/>
    </ligand>
</feature>
<feature type="transmembrane region" description="Helical" evidence="6">
    <location>
        <begin position="115"/>
        <end position="136"/>
    </location>
</feature>
<feature type="transmembrane region" description="Helical" evidence="6">
    <location>
        <begin position="193"/>
        <end position="213"/>
    </location>
</feature>
<evidence type="ECO:0000256" key="3">
    <source>
        <dbReference type="ARBA" id="ARBA00022989"/>
    </source>
</evidence>
<dbReference type="Proteomes" id="UP000179807">
    <property type="component" value="Unassembled WGS sequence"/>
</dbReference>
<name>A0A1J4JX71_9EUKA</name>
<evidence type="ECO:0000313" key="8">
    <source>
        <dbReference type="Proteomes" id="UP000179807"/>
    </source>
</evidence>
<dbReference type="OrthoDB" id="186812at2759"/>
<dbReference type="AlphaFoldDB" id="A0A1J4JX71"/>
<evidence type="ECO:0000256" key="2">
    <source>
        <dbReference type="ARBA" id="ARBA00022692"/>
    </source>
</evidence>
<keyword evidence="2 6" id="KW-0812">Transmembrane</keyword>
<dbReference type="VEuPathDB" id="TrichDB:TRFO_28962"/>
<dbReference type="GeneID" id="94841190"/>
<comment type="subcellular location">
    <subcellularLocation>
        <location evidence="1">Membrane</location>
        <topology evidence="1">Multi-pass membrane protein</topology>
    </subcellularLocation>
</comment>
<keyword evidence="3 6" id="KW-1133">Transmembrane helix</keyword>
<feature type="transmembrane region" description="Helical" evidence="6">
    <location>
        <begin position="20"/>
        <end position="38"/>
    </location>
</feature>
<dbReference type="GO" id="GO:0046872">
    <property type="term" value="F:metal ion binding"/>
    <property type="evidence" value="ECO:0007669"/>
    <property type="project" value="UniProtKB-KW"/>
</dbReference>
<keyword evidence="5" id="KW-0862">Zinc</keyword>
<comment type="caution">
    <text evidence="7">The sequence shown here is derived from an EMBL/GenBank/DDBJ whole genome shotgun (WGS) entry which is preliminary data.</text>
</comment>
<dbReference type="RefSeq" id="XP_068356731.1">
    <property type="nucleotide sequence ID" value="XM_068506486.1"/>
</dbReference>
<keyword evidence="5" id="KW-0479">Metal-binding</keyword>
<feature type="transmembrane region" description="Helical" evidence="6">
    <location>
        <begin position="142"/>
        <end position="161"/>
    </location>
</feature>
<evidence type="ECO:0000256" key="4">
    <source>
        <dbReference type="ARBA" id="ARBA00023136"/>
    </source>
</evidence>
<dbReference type="GO" id="GO:0016020">
    <property type="term" value="C:membrane"/>
    <property type="evidence" value="ECO:0007669"/>
    <property type="project" value="UniProtKB-SubCell"/>
</dbReference>
<organism evidence="7 8">
    <name type="scientific">Tritrichomonas foetus</name>
    <dbReference type="NCBI Taxonomy" id="1144522"/>
    <lineage>
        <taxon>Eukaryota</taxon>
        <taxon>Metamonada</taxon>
        <taxon>Parabasalia</taxon>
        <taxon>Tritrichomonadida</taxon>
        <taxon>Tritrichomonadidae</taxon>
        <taxon>Tritrichomonas</taxon>
    </lineage>
</organism>
<evidence type="ECO:0000256" key="5">
    <source>
        <dbReference type="PIRSR" id="PIRSR604254-1"/>
    </source>
</evidence>
<proteinExistence type="predicted"/>
<gene>
    <name evidence="7" type="primary">yplQ</name>
    <name evidence="7" type="ORF">TRFO_28962</name>
</gene>